<geneLocation type="plasmid" evidence="1 2">
    <name>pCFPG1</name>
</geneLocation>
<reference evidence="2" key="1">
    <citation type="journal article" date="2008" name="Science">
        <title>Genome of an endosymbiont coupling N2 fixation to cellulolysis within RT protist cells in termite gut.</title>
        <authorList>
            <person name="Hongoh Y."/>
            <person name="Sharma V.K."/>
            <person name="Prakash T."/>
            <person name="Noda S."/>
            <person name="Toh H."/>
            <person name="Taylor T.D."/>
            <person name="Kudo T."/>
            <person name="Sakaki Y."/>
            <person name="Toyoda A."/>
            <person name="Hattori M."/>
            <person name="Ohkuma M."/>
        </authorList>
    </citation>
    <scope>NUCLEOTIDE SEQUENCE [LARGE SCALE GENOMIC DNA]</scope>
    <source>
        <plasmid evidence="2">pCFPG1</plasmid>
    </source>
</reference>
<dbReference type="KEGG" id="aps:CFPG_P1-3"/>
<protein>
    <submittedName>
        <fullName evidence="1">Uncharacterized protein</fullName>
    </submittedName>
</protein>
<dbReference type="EMBL" id="AP010657">
    <property type="protein sequence ID" value="BAG84024.1"/>
    <property type="molecule type" value="Genomic_DNA"/>
</dbReference>
<keyword evidence="2" id="KW-1185">Reference proteome</keyword>
<sequence>MNNKLIGTMKRFLTLIFLSVFVLGLQAETTLDYLKAIRYGELKCGQHYFLVEHPRLRDNEYIKGSADNEAEGLTDDSIVYVGDVKNHFTDFIDNVRANFTGSASKEETKGIDTLTVSIGIGVTGSGIETEFYDFYHNEETRARIGGIFRRESVVYDTKNVSAHLALNNDVFNGVFRIVSSTTVDTITFHNNDISINTGVEFHNSCNNPKNKVFAGFDISSLLYPTISTNISMNTGYKYTFSNGLYLSPKAVVGITRGFQLSPSASMTAGYDHTFSNGLYLSPKAVVSITRDFPLSSSASMTAGYNHTFSNGLYLFPKAEVGVNCWRNSTGYNDYNYNYRYRYGNFGLEVGYKFHVN</sequence>
<evidence type="ECO:0000313" key="1">
    <source>
        <dbReference type="EMBL" id="BAG84024.1"/>
    </source>
</evidence>
<organism evidence="1 2">
    <name type="scientific">Azobacteroides pseudotrichonymphae genomovar. CFP2</name>
    <dbReference type="NCBI Taxonomy" id="511995"/>
    <lineage>
        <taxon>Bacteria</taxon>
        <taxon>Pseudomonadati</taxon>
        <taxon>Bacteroidota</taxon>
        <taxon>Bacteroidia</taxon>
        <taxon>Bacteroidales</taxon>
        <taxon>Candidatus Azobacteroides</taxon>
    </lineage>
</organism>
<accession>B6YS52</accession>
<dbReference type="AlphaFoldDB" id="B6YS52"/>
<name>B6YS52_AZOPC</name>
<evidence type="ECO:0000313" key="2">
    <source>
        <dbReference type="Proteomes" id="UP000000723"/>
    </source>
</evidence>
<dbReference type="RefSeq" id="WP_012572990.1">
    <property type="nucleotide sequence ID" value="NC_011564.1"/>
</dbReference>
<dbReference type="Proteomes" id="UP000000723">
    <property type="component" value="Plasmid pCFPG1"/>
</dbReference>
<gene>
    <name evidence="1" type="ordered locus">CFPG_P1-3</name>
</gene>
<dbReference type="HOGENOM" id="CLU_777668_0_0_10"/>
<proteinExistence type="predicted"/>
<keyword evidence="1" id="KW-0614">Plasmid</keyword>